<dbReference type="Pfam" id="PF00270">
    <property type="entry name" value="DEAD"/>
    <property type="match status" value="1"/>
</dbReference>
<dbReference type="WBParaSite" id="ACOC_0001041401-mRNA-1">
    <property type="protein sequence ID" value="ACOC_0001041401-mRNA-1"/>
    <property type="gene ID" value="ACOC_0001041401"/>
</dbReference>
<dbReference type="InterPro" id="IPR027417">
    <property type="entry name" value="P-loop_NTPase"/>
</dbReference>
<evidence type="ECO:0000313" key="8">
    <source>
        <dbReference type="Proteomes" id="UP000267027"/>
    </source>
</evidence>
<keyword evidence="1" id="KW-0547">Nucleotide-binding</keyword>
<evidence type="ECO:0000256" key="1">
    <source>
        <dbReference type="ARBA" id="ARBA00022741"/>
    </source>
</evidence>
<proteinExistence type="predicted"/>
<evidence type="ECO:0000313" key="7">
    <source>
        <dbReference type="EMBL" id="VDM62000.1"/>
    </source>
</evidence>
<dbReference type="InterPro" id="IPR050699">
    <property type="entry name" value="RNA-DNA_Helicase"/>
</dbReference>
<evidence type="ECO:0000256" key="2">
    <source>
        <dbReference type="ARBA" id="ARBA00022801"/>
    </source>
</evidence>
<dbReference type="EMBL" id="UYYA01004467">
    <property type="protein sequence ID" value="VDM62000.1"/>
    <property type="molecule type" value="Genomic_DNA"/>
</dbReference>
<dbReference type="OrthoDB" id="64767at2759"/>
<keyword evidence="8" id="KW-1185">Reference proteome</keyword>
<dbReference type="Gene3D" id="3.40.50.300">
    <property type="entry name" value="P-loop containing nucleotide triphosphate hydrolases"/>
    <property type="match status" value="1"/>
</dbReference>
<dbReference type="GO" id="GO:0004386">
    <property type="term" value="F:helicase activity"/>
    <property type="evidence" value="ECO:0007669"/>
    <property type="project" value="UniProtKB-KW"/>
</dbReference>
<feature type="domain" description="DEAD/DEAH-box helicase" evidence="6">
    <location>
        <begin position="50"/>
        <end position="125"/>
    </location>
</feature>
<evidence type="ECO:0000256" key="5">
    <source>
        <dbReference type="SAM" id="Phobius"/>
    </source>
</evidence>
<gene>
    <name evidence="7" type="ORF">ACOC_LOCUS10415</name>
</gene>
<dbReference type="GO" id="GO:0005634">
    <property type="term" value="C:nucleus"/>
    <property type="evidence" value="ECO:0007669"/>
    <property type="project" value="TreeGrafter"/>
</dbReference>
<protein>
    <submittedName>
        <fullName evidence="9">Helicase ATP-binding domain-containing protein</fullName>
    </submittedName>
</protein>
<keyword evidence="5" id="KW-0812">Transmembrane</keyword>
<keyword evidence="4" id="KW-0067">ATP-binding</keyword>
<keyword evidence="2" id="KW-0378">Hydrolase</keyword>
<evidence type="ECO:0000256" key="4">
    <source>
        <dbReference type="ARBA" id="ARBA00022840"/>
    </source>
</evidence>
<dbReference type="GO" id="GO:0016787">
    <property type="term" value="F:hydrolase activity"/>
    <property type="evidence" value="ECO:0007669"/>
    <property type="project" value="UniProtKB-KW"/>
</dbReference>
<dbReference type="SUPFAM" id="SSF52540">
    <property type="entry name" value="P-loop containing nucleoside triphosphate hydrolases"/>
    <property type="match status" value="1"/>
</dbReference>
<keyword evidence="3" id="KW-0347">Helicase</keyword>
<dbReference type="STRING" id="334426.A0A0R3PWA9"/>
<accession>A0A0R3PWA9</accession>
<evidence type="ECO:0000259" key="6">
    <source>
        <dbReference type="Pfam" id="PF00270"/>
    </source>
</evidence>
<evidence type="ECO:0000313" key="9">
    <source>
        <dbReference type="WBParaSite" id="ACOC_0001041401-mRNA-1"/>
    </source>
</evidence>
<reference evidence="7 8" key="2">
    <citation type="submission" date="2018-11" db="EMBL/GenBank/DDBJ databases">
        <authorList>
            <consortium name="Pathogen Informatics"/>
        </authorList>
    </citation>
    <scope>NUCLEOTIDE SEQUENCE [LARGE SCALE GENOMIC DNA]</scope>
    <source>
        <strain evidence="7 8">Costa Rica</strain>
    </source>
</reference>
<keyword evidence="5" id="KW-0472">Membrane</keyword>
<dbReference type="AlphaFoldDB" id="A0A0R3PWA9"/>
<sequence length="126" mass="14560">MRFNERQSLVLKIINPFLFLLILLLERLLLLCKHVSVVYWRNICHSPIVERQAKSIYTSPIQALSNQKFRELEEEFGDAGLMTGGVTLNAEASCIVMATETFWSMLYKGSEVMSEVGWVIFDEIHY</sequence>
<dbReference type="GO" id="GO:0003676">
    <property type="term" value="F:nucleic acid binding"/>
    <property type="evidence" value="ECO:0007669"/>
    <property type="project" value="InterPro"/>
</dbReference>
<name>A0A0R3PWA9_ANGCS</name>
<dbReference type="PANTHER" id="PTHR12131:SF7">
    <property type="entry name" value="EXOSOME RNA HELICASE MTR4"/>
    <property type="match status" value="1"/>
</dbReference>
<dbReference type="GO" id="GO:0005524">
    <property type="term" value="F:ATP binding"/>
    <property type="evidence" value="ECO:0007669"/>
    <property type="project" value="UniProtKB-KW"/>
</dbReference>
<evidence type="ECO:0000256" key="3">
    <source>
        <dbReference type="ARBA" id="ARBA00022806"/>
    </source>
</evidence>
<keyword evidence="5" id="KW-1133">Transmembrane helix</keyword>
<dbReference type="GO" id="GO:0000460">
    <property type="term" value="P:maturation of 5.8S rRNA"/>
    <property type="evidence" value="ECO:0007669"/>
    <property type="project" value="TreeGrafter"/>
</dbReference>
<feature type="transmembrane region" description="Helical" evidence="5">
    <location>
        <begin position="9"/>
        <end position="30"/>
    </location>
</feature>
<dbReference type="InterPro" id="IPR011545">
    <property type="entry name" value="DEAD/DEAH_box_helicase_dom"/>
</dbReference>
<organism evidence="9">
    <name type="scientific">Angiostrongylus costaricensis</name>
    <name type="common">Nematode worm</name>
    <dbReference type="NCBI Taxonomy" id="334426"/>
    <lineage>
        <taxon>Eukaryota</taxon>
        <taxon>Metazoa</taxon>
        <taxon>Ecdysozoa</taxon>
        <taxon>Nematoda</taxon>
        <taxon>Chromadorea</taxon>
        <taxon>Rhabditida</taxon>
        <taxon>Rhabditina</taxon>
        <taxon>Rhabditomorpha</taxon>
        <taxon>Strongyloidea</taxon>
        <taxon>Metastrongylidae</taxon>
        <taxon>Angiostrongylus</taxon>
    </lineage>
</organism>
<dbReference type="PANTHER" id="PTHR12131">
    <property type="entry name" value="ATP-DEPENDENT RNA AND DNA HELICASE"/>
    <property type="match status" value="1"/>
</dbReference>
<reference evidence="9" key="1">
    <citation type="submission" date="2017-02" db="UniProtKB">
        <authorList>
            <consortium name="WormBaseParasite"/>
        </authorList>
    </citation>
    <scope>IDENTIFICATION</scope>
</reference>
<dbReference type="Proteomes" id="UP000267027">
    <property type="component" value="Unassembled WGS sequence"/>
</dbReference>